<evidence type="ECO:0000256" key="3">
    <source>
        <dbReference type="ARBA" id="ARBA00022801"/>
    </source>
</evidence>
<dbReference type="AlphaFoldDB" id="A0A2Z7CIQ6"/>
<dbReference type="SUPFAM" id="SSF56784">
    <property type="entry name" value="HAD-like"/>
    <property type="match status" value="1"/>
</dbReference>
<dbReference type="InterPro" id="IPR023214">
    <property type="entry name" value="HAD_sf"/>
</dbReference>
<keyword evidence="4" id="KW-0460">Magnesium</keyword>
<dbReference type="PANTHER" id="PTHR20889:SF19">
    <property type="entry name" value="THIAMINE PHOSPHATE PHOSPHATASE-LIKE PROTEIN"/>
    <property type="match status" value="1"/>
</dbReference>
<gene>
    <name evidence="6" type="ORF">F511_39527</name>
</gene>
<evidence type="ECO:0000256" key="2">
    <source>
        <dbReference type="ARBA" id="ARBA00022723"/>
    </source>
</evidence>
<dbReference type="EMBL" id="KQ997006">
    <property type="protein sequence ID" value="KZV44414.1"/>
    <property type="molecule type" value="Genomic_DNA"/>
</dbReference>
<name>A0A2Z7CIQ6_9LAMI</name>
<dbReference type="OrthoDB" id="10267182at2759"/>
<proteinExistence type="predicted"/>
<evidence type="ECO:0000256" key="1">
    <source>
        <dbReference type="ARBA" id="ARBA00001946"/>
    </source>
</evidence>
<evidence type="ECO:0000313" key="6">
    <source>
        <dbReference type="EMBL" id="KZV44414.1"/>
    </source>
</evidence>
<reference evidence="6 7" key="1">
    <citation type="journal article" date="2015" name="Proc. Natl. Acad. Sci. U.S.A.">
        <title>The resurrection genome of Boea hygrometrica: A blueprint for survival of dehydration.</title>
        <authorList>
            <person name="Xiao L."/>
            <person name="Yang G."/>
            <person name="Zhang L."/>
            <person name="Yang X."/>
            <person name="Zhao S."/>
            <person name="Ji Z."/>
            <person name="Zhou Q."/>
            <person name="Hu M."/>
            <person name="Wang Y."/>
            <person name="Chen M."/>
            <person name="Xu Y."/>
            <person name="Jin H."/>
            <person name="Xiao X."/>
            <person name="Hu G."/>
            <person name="Bao F."/>
            <person name="Hu Y."/>
            <person name="Wan P."/>
            <person name="Li L."/>
            <person name="Deng X."/>
            <person name="Kuang T."/>
            <person name="Xiang C."/>
            <person name="Zhu J.K."/>
            <person name="Oliver M.J."/>
            <person name="He Y."/>
        </authorList>
    </citation>
    <scope>NUCLEOTIDE SEQUENCE [LARGE SCALE GENOMIC DNA]</scope>
    <source>
        <strain evidence="7">cv. XS01</strain>
    </source>
</reference>
<comment type="cofactor">
    <cofactor evidence="1">
        <name>Mg(2+)</name>
        <dbReference type="ChEBI" id="CHEBI:18420"/>
    </cofactor>
</comment>
<dbReference type="InterPro" id="IPR006384">
    <property type="entry name" value="HAD_hydro_PyrdxlP_Pase-like"/>
</dbReference>
<dbReference type="GO" id="GO:0016791">
    <property type="term" value="F:phosphatase activity"/>
    <property type="evidence" value="ECO:0007669"/>
    <property type="project" value="InterPro"/>
</dbReference>
<sequence length="313" mass="35462">MFERFNHVAPPRQVDPRLQSGTKRMITLLGRSRPQLSSAYHQPTSKLVSLNDVASSPAQDNQLTPQREQRLRASLDGGSRHIMTENTVIVFDFDRTLIDDDSDRWVIANMGLTDLFLQLRRTMPWNSLMDRMLEELHNQGKTVDDIAQCLKGIPLHPDVISVIKSAHSLGCDLKVASDSNTFYIKTILEHHGIYNCFSEIVTNPVLVDSGRLRIFPYHDVDSLHACDLCPPNLCKGRVIDRIQAETGSKRLIYLGDGRNDFCPTLKLVAADCVMPRKNFPLWDRISNNLELVKAKVCEWSDGEELAKVFHSIL</sequence>
<dbReference type="NCBIfam" id="TIGR01489">
    <property type="entry name" value="DKMTPPase-SF"/>
    <property type="match status" value="1"/>
</dbReference>
<evidence type="ECO:0000256" key="5">
    <source>
        <dbReference type="SAM" id="MobiDB-lite"/>
    </source>
</evidence>
<dbReference type="InterPro" id="IPR036412">
    <property type="entry name" value="HAD-like_sf"/>
</dbReference>
<dbReference type="PANTHER" id="PTHR20889">
    <property type="entry name" value="PHOSPHATASE, ORPHAN 1, 2"/>
    <property type="match status" value="1"/>
</dbReference>
<evidence type="ECO:0000313" key="7">
    <source>
        <dbReference type="Proteomes" id="UP000250235"/>
    </source>
</evidence>
<keyword evidence="2" id="KW-0479">Metal-binding</keyword>
<evidence type="ECO:0000256" key="4">
    <source>
        <dbReference type="ARBA" id="ARBA00022842"/>
    </source>
</evidence>
<dbReference type="Proteomes" id="UP000250235">
    <property type="component" value="Unassembled WGS sequence"/>
</dbReference>
<accession>A0A2Z7CIQ6</accession>
<dbReference type="Gene3D" id="3.40.50.1000">
    <property type="entry name" value="HAD superfamily/HAD-like"/>
    <property type="match status" value="1"/>
</dbReference>
<dbReference type="InterPro" id="IPR016965">
    <property type="entry name" value="Pase_PHOSPHO-typ"/>
</dbReference>
<dbReference type="Pfam" id="PF06888">
    <property type="entry name" value="Put_Phosphatase"/>
    <property type="match status" value="1"/>
</dbReference>
<feature type="region of interest" description="Disordered" evidence="5">
    <location>
        <begin position="1"/>
        <end position="20"/>
    </location>
</feature>
<dbReference type="NCBIfam" id="TIGR01488">
    <property type="entry name" value="HAD-SF-IB"/>
    <property type="match status" value="1"/>
</dbReference>
<protein>
    <submittedName>
        <fullName evidence="6">Inorganic pyrophosphatase 3</fullName>
    </submittedName>
</protein>
<keyword evidence="3" id="KW-0378">Hydrolase</keyword>
<organism evidence="6 7">
    <name type="scientific">Dorcoceras hygrometricum</name>
    <dbReference type="NCBI Taxonomy" id="472368"/>
    <lineage>
        <taxon>Eukaryota</taxon>
        <taxon>Viridiplantae</taxon>
        <taxon>Streptophyta</taxon>
        <taxon>Embryophyta</taxon>
        <taxon>Tracheophyta</taxon>
        <taxon>Spermatophyta</taxon>
        <taxon>Magnoliopsida</taxon>
        <taxon>eudicotyledons</taxon>
        <taxon>Gunneridae</taxon>
        <taxon>Pentapetalae</taxon>
        <taxon>asterids</taxon>
        <taxon>lamiids</taxon>
        <taxon>Lamiales</taxon>
        <taxon>Gesneriaceae</taxon>
        <taxon>Didymocarpoideae</taxon>
        <taxon>Trichosporeae</taxon>
        <taxon>Loxocarpinae</taxon>
        <taxon>Dorcoceras</taxon>
    </lineage>
</organism>
<dbReference type="GO" id="GO:0046872">
    <property type="term" value="F:metal ion binding"/>
    <property type="evidence" value="ECO:0007669"/>
    <property type="project" value="UniProtKB-KW"/>
</dbReference>
<keyword evidence="7" id="KW-1185">Reference proteome</keyword>